<dbReference type="EMBL" id="MK599163">
    <property type="protein sequence ID" value="QES95463.1"/>
    <property type="molecule type" value="Genomic_DNA"/>
</dbReference>
<protein>
    <submittedName>
        <fullName evidence="1">Uncharacterized protein</fullName>
    </submittedName>
</protein>
<organism evidence="1">
    <name type="scientific">Streptomyces seoulensis</name>
    <dbReference type="NCBI Taxonomy" id="73044"/>
    <lineage>
        <taxon>Bacteria</taxon>
        <taxon>Bacillati</taxon>
        <taxon>Actinomycetota</taxon>
        <taxon>Actinomycetes</taxon>
        <taxon>Kitasatosporales</taxon>
        <taxon>Streptomycetaceae</taxon>
        <taxon>Streptomyces</taxon>
    </lineage>
</organism>
<evidence type="ECO:0000313" key="1">
    <source>
        <dbReference type="EMBL" id="QES95463.1"/>
    </source>
</evidence>
<dbReference type="AlphaFoldDB" id="A0A5P2GKB2"/>
<name>A0A5P2GKB2_STRSO</name>
<sequence>MHAFGAGWRRGGLLPALREAFDAYGYYRDRLSLSAVPDAGAESAAPFGLNPWPCVRLVPVDIAEALLPDRSGASAPVSARPRSLTADPGIQRVDTPSGQYVRIEGETFLVTVDYALPEELIHGAASVAAPRA</sequence>
<accession>A0A5P2GKB2</accession>
<proteinExistence type="predicted"/>
<reference evidence="1" key="1">
    <citation type="submission" date="2019-03" db="EMBL/GenBank/DDBJ databases">
        <title>Discovery of unique skeleton ansamycins by genome mining and heterologous expression of a silent ansamycin biosynthetic gene cluster.</title>
        <authorList>
            <person name="Liu S."/>
        </authorList>
    </citation>
    <scope>NUCLEOTIDE SEQUENCE</scope>
    <source>
        <strain evidence="1">A01</strain>
    </source>
</reference>